<accession>A0A813XWS1</accession>
<comment type="caution">
    <text evidence="1">The sequence shown here is derived from an EMBL/GenBank/DDBJ whole genome shotgun (WGS) entry which is preliminary data.</text>
</comment>
<sequence length="180" mass="21132">MRFEAKHSYFKRVNQATHNHINLTYSLALRHQRHQLYHLSSKNYFSTIEYGNLRKINPDFLDFVRMITADDEVVVYSSIEINSICYKIDDMIVKSVVDSFPIFAQIKSIAKTKECKTLFIIQCFKTVQFCQFKMGYILENVESVYTSIESNLTLYPFPLDLYNNNDSADQKIVVPKYPLI</sequence>
<reference evidence="1" key="1">
    <citation type="submission" date="2021-02" db="EMBL/GenBank/DDBJ databases">
        <authorList>
            <person name="Nowell W R."/>
        </authorList>
    </citation>
    <scope>NUCLEOTIDE SEQUENCE</scope>
    <source>
        <strain evidence="1">Ploen Becks lab</strain>
    </source>
</reference>
<proteinExistence type="predicted"/>
<dbReference type="EMBL" id="CAJNOC010001601">
    <property type="protein sequence ID" value="CAF0877537.1"/>
    <property type="molecule type" value="Genomic_DNA"/>
</dbReference>
<dbReference type="Proteomes" id="UP000663879">
    <property type="component" value="Unassembled WGS sequence"/>
</dbReference>
<name>A0A813XWS1_9BILA</name>
<dbReference type="OrthoDB" id="5985495at2759"/>
<organism evidence="1 2">
    <name type="scientific">Brachionus calyciflorus</name>
    <dbReference type="NCBI Taxonomy" id="104777"/>
    <lineage>
        <taxon>Eukaryota</taxon>
        <taxon>Metazoa</taxon>
        <taxon>Spiralia</taxon>
        <taxon>Gnathifera</taxon>
        <taxon>Rotifera</taxon>
        <taxon>Eurotatoria</taxon>
        <taxon>Monogononta</taxon>
        <taxon>Pseudotrocha</taxon>
        <taxon>Ploima</taxon>
        <taxon>Brachionidae</taxon>
        <taxon>Brachionus</taxon>
    </lineage>
</organism>
<keyword evidence="2" id="KW-1185">Reference proteome</keyword>
<evidence type="ECO:0000313" key="2">
    <source>
        <dbReference type="Proteomes" id="UP000663879"/>
    </source>
</evidence>
<dbReference type="AlphaFoldDB" id="A0A813XWS1"/>
<evidence type="ECO:0000313" key="1">
    <source>
        <dbReference type="EMBL" id="CAF0877537.1"/>
    </source>
</evidence>
<gene>
    <name evidence="1" type="ORF">OXX778_LOCUS10246</name>
</gene>
<protein>
    <submittedName>
        <fullName evidence="1">Uncharacterized protein</fullName>
    </submittedName>
</protein>